<dbReference type="PANTHER" id="PTHR33066">
    <property type="entry name" value="INTEGRASE_SAM-LIKE_N DOMAIN-CONTAINING PROTEIN"/>
    <property type="match status" value="1"/>
</dbReference>
<dbReference type="AlphaFoldDB" id="A0A162Q9V1"/>
<reference evidence="2 3" key="1">
    <citation type="submission" date="2016-03" db="EMBL/GenBank/DDBJ databases">
        <title>EvidentialGene: Evidence-directed Construction of Genes on Genomes.</title>
        <authorList>
            <person name="Gilbert D.G."/>
            <person name="Choi J.-H."/>
            <person name="Mockaitis K."/>
            <person name="Colbourne J."/>
            <person name="Pfrender M."/>
        </authorList>
    </citation>
    <scope>NUCLEOTIDE SEQUENCE [LARGE SCALE GENOMIC DNA]</scope>
    <source>
        <strain evidence="2 3">Xinb3</strain>
        <tissue evidence="2">Complete organism</tissue>
    </source>
</reference>
<comment type="caution">
    <text evidence="2">The sequence shown here is derived from an EMBL/GenBank/DDBJ whole genome shotgun (WGS) entry which is preliminary data.</text>
</comment>
<dbReference type="EMBL" id="LRGB01000367">
    <property type="protein sequence ID" value="KZS19495.1"/>
    <property type="molecule type" value="Genomic_DNA"/>
</dbReference>
<proteinExistence type="predicted"/>
<dbReference type="PANTHER" id="PTHR33066:SF2">
    <property type="entry name" value="FILAGGRIN-2-LIKE"/>
    <property type="match status" value="1"/>
</dbReference>
<feature type="region of interest" description="Disordered" evidence="1">
    <location>
        <begin position="1"/>
        <end position="36"/>
    </location>
</feature>
<keyword evidence="3" id="KW-1185">Reference proteome</keyword>
<name>A0A162Q9V1_9CRUS</name>
<accession>A0A162Q9V1</accession>
<dbReference type="Proteomes" id="UP000076858">
    <property type="component" value="Unassembled WGS sequence"/>
</dbReference>
<evidence type="ECO:0000256" key="1">
    <source>
        <dbReference type="SAM" id="MobiDB-lite"/>
    </source>
</evidence>
<gene>
    <name evidence="2" type="ORF">APZ42_014035</name>
</gene>
<sequence length="230" mass="25167">MGRIERLRPTPFRTSPEEPSQDSQREGDGSSREPVLAQRTMVPAVVGPGSGCGESSIAEQEVVVITRRCDAPTPSSTDRVEVIRRRFQGQGLSKEVVELLLEGTRNSTRAAYQSAWSGVDAVLDAGVSRVHPDGATAIRETIVERSFQSKPTPSEIFQYMGCERGGVAVGFLGAKRPIEFDSIVKKASDAFSGRNISQSHGAELHSPTVRSNILVLTWIHSDFVKLYFYM</sequence>
<evidence type="ECO:0000313" key="2">
    <source>
        <dbReference type="EMBL" id="KZS19495.1"/>
    </source>
</evidence>
<protein>
    <submittedName>
        <fullName evidence="2">Uncharacterized protein</fullName>
    </submittedName>
</protein>
<evidence type="ECO:0000313" key="3">
    <source>
        <dbReference type="Proteomes" id="UP000076858"/>
    </source>
</evidence>
<organism evidence="2 3">
    <name type="scientific">Daphnia magna</name>
    <dbReference type="NCBI Taxonomy" id="35525"/>
    <lineage>
        <taxon>Eukaryota</taxon>
        <taxon>Metazoa</taxon>
        <taxon>Ecdysozoa</taxon>
        <taxon>Arthropoda</taxon>
        <taxon>Crustacea</taxon>
        <taxon>Branchiopoda</taxon>
        <taxon>Diplostraca</taxon>
        <taxon>Cladocera</taxon>
        <taxon>Anomopoda</taxon>
        <taxon>Daphniidae</taxon>
        <taxon>Daphnia</taxon>
    </lineage>
</organism>